<reference evidence="2 3" key="1">
    <citation type="submission" date="2019-07" db="EMBL/GenBank/DDBJ databases">
        <title>De Novo Assembly of kiwifruit Actinidia rufa.</title>
        <authorList>
            <person name="Sugita-Konishi S."/>
            <person name="Sato K."/>
            <person name="Mori E."/>
            <person name="Abe Y."/>
            <person name="Kisaki G."/>
            <person name="Hamano K."/>
            <person name="Suezawa K."/>
            <person name="Otani M."/>
            <person name="Fukuda T."/>
            <person name="Manabe T."/>
            <person name="Gomi K."/>
            <person name="Tabuchi M."/>
            <person name="Akimitsu K."/>
            <person name="Kataoka I."/>
        </authorList>
    </citation>
    <scope>NUCLEOTIDE SEQUENCE [LARGE SCALE GENOMIC DNA]</scope>
    <source>
        <strain evidence="3">cv. Fuchu</strain>
    </source>
</reference>
<gene>
    <name evidence="2" type="ORF">Acr_19g0009720</name>
</gene>
<protein>
    <submittedName>
        <fullName evidence="2">APO RNA-binding protein</fullName>
    </submittedName>
</protein>
<dbReference type="OrthoDB" id="1926485at2759"/>
<dbReference type="PROSITE" id="PS51499">
    <property type="entry name" value="APO"/>
    <property type="match status" value="1"/>
</dbReference>
<dbReference type="Pfam" id="PF05634">
    <property type="entry name" value="APO_RNA-bind"/>
    <property type="match status" value="1"/>
</dbReference>
<dbReference type="GO" id="GO:0003723">
    <property type="term" value="F:RNA binding"/>
    <property type="evidence" value="ECO:0007669"/>
    <property type="project" value="InterPro"/>
</dbReference>
<dbReference type="EMBL" id="BJWL01000019">
    <property type="protein sequence ID" value="GFZ08035.1"/>
    <property type="molecule type" value="Genomic_DNA"/>
</dbReference>
<sequence length="201" mass="22877">MTVLIRRAKEERDARKAQPCRLLEEPPGNGLLVPELVDVSRRVHRARESVLFGTSKLLDVVLFGGNENYLNARYCFEVHIGSVGHEIRTCTGPNSGVRCATHVWRRGGVQDVIYFPSYFHLYDCVGKPRVGHDERYSVRRIPAIVELCVRKIMEKYSVRTCGYCPEVQLCVQAGAPIPDQYRSMMRVDVVPPYRDEVDLVA</sequence>
<evidence type="ECO:0000313" key="3">
    <source>
        <dbReference type="Proteomes" id="UP000585474"/>
    </source>
</evidence>
<keyword evidence="3" id="KW-1185">Reference proteome</keyword>
<feature type="domain" description="APO" evidence="1">
    <location>
        <begin position="71"/>
        <end position="157"/>
    </location>
</feature>
<dbReference type="AlphaFoldDB" id="A0A7J0GB43"/>
<name>A0A7J0GB43_9ERIC</name>
<dbReference type="InterPro" id="IPR023342">
    <property type="entry name" value="APO_dom"/>
</dbReference>
<evidence type="ECO:0000313" key="2">
    <source>
        <dbReference type="EMBL" id="GFZ08035.1"/>
    </source>
</evidence>
<comment type="caution">
    <text evidence="2">The sequence shown here is derived from an EMBL/GenBank/DDBJ whole genome shotgun (WGS) entry which is preliminary data.</text>
</comment>
<evidence type="ECO:0000259" key="1">
    <source>
        <dbReference type="PROSITE" id="PS51499"/>
    </source>
</evidence>
<proteinExistence type="predicted"/>
<organism evidence="2 3">
    <name type="scientific">Actinidia rufa</name>
    <dbReference type="NCBI Taxonomy" id="165716"/>
    <lineage>
        <taxon>Eukaryota</taxon>
        <taxon>Viridiplantae</taxon>
        <taxon>Streptophyta</taxon>
        <taxon>Embryophyta</taxon>
        <taxon>Tracheophyta</taxon>
        <taxon>Spermatophyta</taxon>
        <taxon>Magnoliopsida</taxon>
        <taxon>eudicotyledons</taxon>
        <taxon>Gunneridae</taxon>
        <taxon>Pentapetalae</taxon>
        <taxon>asterids</taxon>
        <taxon>Ericales</taxon>
        <taxon>Actinidiaceae</taxon>
        <taxon>Actinidia</taxon>
    </lineage>
</organism>
<accession>A0A7J0GB43</accession>
<dbReference type="Proteomes" id="UP000585474">
    <property type="component" value="Unassembled WGS sequence"/>
</dbReference>